<feature type="binding site" evidence="11">
    <location>
        <position position="138"/>
    </location>
    <ligand>
        <name>FAD</name>
        <dbReference type="ChEBI" id="CHEBI:57692"/>
    </ligand>
</feature>
<feature type="binding site" evidence="11">
    <location>
        <position position="165"/>
    </location>
    <ligand>
        <name>FAD</name>
        <dbReference type="ChEBI" id="CHEBI:57692"/>
    </ligand>
</feature>
<dbReference type="CDD" id="cd06183">
    <property type="entry name" value="cyt_b5_reduct_like"/>
    <property type="match status" value="1"/>
</dbReference>
<dbReference type="OrthoDB" id="432685at2759"/>
<evidence type="ECO:0000256" key="9">
    <source>
        <dbReference type="ARBA" id="ARBA00023128"/>
    </source>
</evidence>
<dbReference type="EMBL" id="WHVB01000006">
    <property type="protein sequence ID" value="KAF8481579.1"/>
    <property type="molecule type" value="Genomic_DNA"/>
</dbReference>
<dbReference type="Pfam" id="PF00970">
    <property type="entry name" value="FAD_binding_6"/>
    <property type="match status" value="1"/>
</dbReference>
<dbReference type="PRINTS" id="PR00406">
    <property type="entry name" value="CYTB5RDTASE"/>
</dbReference>
<dbReference type="PRINTS" id="PR00371">
    <property type="entry name" value="FPNCR"/>
</dbReference>
<dbReference type="Gene3D" id="2.40.30.10">
    <property type="entry name" value="Translation factors"/>
    <property type="match status" value="1"/>
</dbReference>
<dbReference type="Gene3D" id="3.40.50.80">
    <property type="entry name" value="Nucleotide-binding domain of ferredoxin-NADP reductase (FNR) module"/>
    <property type="match status" value="1"/>
</dbReference>
<keyword evidence="8 12" id="KW-0520">NAD</keyword>
<keyword evidence="15" id="KW-1185">Reference proteome</keyword>
<evidence type="ECO:0000256" key="12">
    <source>
        <dbReference type="RuleBase" id="RU361226"/>
    </source>
</evidence>
<dbReference type="AlphaFoldDB" id="A0A9P5MY55"/>
<keyword evidence="9" id="KW-0496">Mitochondrion</keyword>
<proteinExistence type="inferred from homology"/>
<dbReference type="PROSITE" id="PS51384">
    <property type="entry name" value="FAD_FR"/>
    <property type="match status" value="1"/>
</dbReference>
<feature type="binding site" evidence="11">
    <location>
        <position position="207"/>
    </location>
    <ligand>
        <name>FAD</name>
        <dbReference type="ChEBI" id="CHEBI:57692"/>
    </ligand>
</feature>
<dbReference type="InterPro" id="IPR001709">
    <property type="entry name" value="Flavoprot_Pyr_Nucl_cyt_Rdtase"/>
</dbReference>
<keyword evidence="5" id="KW-1000">Mitochondrion outer membrane</keyword>
<dbReference type="InterPro" id="IPR001433">
    <property type="entry name" value="OxRdtase_FAD/NAD-bd"/>
</dbReference>
<dbReference type="PANTHER" id="PTHR19370:SF171">
    <property type="entry name" value="NADH-CYTOCHROME B5 REDUCTASE 2"/>
    <property type="match status" value="1"/>
</dbReference>
<comment type="caution">
    <text evidence="14">The sequence shown here is derived from an EMBL/GenBank/DDBJ whole genome shotgun (WGS) entry which is preliminary data.</text>
</comment>
<accession>A0A9P5MY55</accession>
<evidence type="ECO:0000256" key="11">
    <source>
        <dbReference type="PIRSR" id="PIRSR601834-1"/>
    </source>
</evidence>
<name>A0A9P5MY55_9AGAM</name>
<dbReference type="FunFam" id="3.40.50.80:FF:000009">
    <property type="entry name" value="NADH-cytochrome b5 reductase"/>
    <property type="match status" value="1"/>
</dbReference>
<comment type="catalytic activity">
    <reaction evidence="10 12">
        <text>2 Fe(III)-[cytochrome b5] + NADH = 2 Fe(II)-[cytochrome b5] + NAD(+) + H(+)</text>
        <dbReference type="Rhea" id="RHEA:46680"/>
        <dbReference type="Rhea" id="RHEA-COMP:10438"/>
        <dbReference type="Rhea" id="RHEA-COMP:10439"/>
        <dbReference type="ChEBI" id="CHEBI:15378"/>
        <dbReference type="ChEBI" id="CHEBI:29033"/>
        <dbReference type="ChEBI" id="CHEBI:29034"/>
        <dbReference type="ChEBI" id="CHEBI:57540"/>
        <dbReference type="ChEBI" id="CHEBI:57945"/>
        <dbReference type="EC" id="1.6.2.2"/>
    </reaction>
</comment>
<dbReference type="GO" id="GO:0005741">
    <property type="term" value="C:mitochondrial outer membrane"/>
    <property type="evidence" value="ECO:0007669"/>
    <property type="project" value="UniProtKB-SubCell"/>
</dbReference>
<reference evidence="14" key="1">
    <citation type="submission" date="2019-10" db="EMBL/GenBank/DDBJ databases">
        <authorList>
            <consortium name="DOE Joint Genome Institute"/>
            <person name="Kuo A."/>
            <person name="Miyauchi S."/>
            <person name="Kiss E."/>
            <person name="Drula E."/>
            <person name="Kohler A."/>
            <person name="Sanchez-Garcia M."/>
            <person name="Andreopoulos B."/>
            <person name="Barry K.W."/>
            <person name="Bonito G."/>
            <person name="Buee M."/>
            <person name="Carver A."/>
            <person name="Chen C."/>
            <person name="Cichocki N."/>
            <person name="Clum A."/>
            <person name="Culley D."/>
            <person name="Crous P.W."/>
            <person name="Fauchery L."/>
            <person name="Girlanda M."/>
            <person name="Hayes R."/>
            <person name="Keri Z."/>
            <person name="LaButti K."/>
            <person name="Lipzen A."/>
            <person name="Lombard V."/>
            <person name="Magnuson J."/>
            <person name="Maillard F."/>
            <person name="Morin E."/>
            <person name="Murat C."/>
            <person name="Nolan M."/>
            <person name="Ohm R."/>
            <person name="Pangilinan J."/>
            <person name="Pereira M."/>
            <person name="Perotto S."/>
            <person name="Peter M."/>
            <person name="Riley R."/>
            <person name="Sitrit Y."/>
            <person name="Stielow B."/>
            <person name="Szollosi G."/>
            <person name="Zifcakova L."/>
            <person name="Stursova M."/>
            <person name="Spatafora J.W."/>
            <person name="Tedersoo L."/>
            <person name="Vaario L.-M."/>
            <person name="Yamada A."/>
            <person name="Yan M."/>
            <person name="Wang P."/>
            <person name="Xu J."/>
            <person name="Bruns T."/>
            <person name="Baldrian P."/>
            <person name="Vilgalys R."/>
            <person name="Henrissat B."/>
            <person name="Grigoriev I.V."/>
            <person name="Hibbett D."/>
            <person name="Nagy L.G."/>
            <person name="Martin F.M."/>
        </authorList>
    </citation>
    <scope>NUCLEOTIDE SEQUENCE</scope>
    <source>
        <strain evidence="14">Prilba</strain>
    </source>
</reference>
<evidence type="ECO:0000256" key="4">
    <source>
        <dbReference type="ARBA" id="ARBA00022630"/>
    </source>
</evidence>
<evidence type="ECO:0000256" key="10">
    <source>
        <dbReference type="ARBA" id="ARBA00047682"/>
    </source>
</evidence>
<evidence type="ECO:0000256" key="3">
    <source>
        <dbReference type="ARBA" id="ARBA00006105"/>
    </source>
</evidence>
<evidence type="ECO:0000256" key="1">
    <source>
        <dbReference type="ARBA" id="ARBA00001974"/>
    </source>
</evidence>
<keyword evidence="6 11" id="KW-0274">FAD</keyword>
<dbReference type="InterPro" id="IPR017927">
    <property type="entry name" value="FAD-bd_FR_type"/>
</dbReference>
<keyword evidence="5" id="KW-0472">Membrane</keyword>
<dbReference type="InterPro" id="IPR039261">
    <property type="entry name" value="FNR_nucleotide-bd"/>
</dbReference>
<feature type="domain" description="FAD-binding FR-type" evidence="13">
    <location>
        <begin position="78"/>
        <end position="190"/>
    </location>
</feature>
<dbReference type="SUPFAM" id="SSF63380">
    <property type="entry name" value="Riboflavin synthase domain-like"/>
    <property type="match status" value="1"/>
</dbReference>
<evidence type="ECO:0000256" key="5">
    <source>
        <dbReference type="ARBA" id="ARBA00022787"/>
    </source>
</evidence>
<comment type="cofactor">
    <cofactor evidence="1 11 12">
        <name>FAD</name>
        <dbReference type="ChEBI" id="CHEBI:57692"/>
    </cofactor>
</comment>
<evidence type="ECO:0000259" key="13">
    <source>
        <dbReference type="PROSITE" id="PS51384"/>
    </source>
</evidence>
<feature type="binding site" evidence="11">
    <location>
        <position position="140"/>
    </location>
    <ligand>
        <name>FAD</name>
        <dbReference type="ChEBI" id="CHEBI:57692"/>
    </ligand>
</feature>
<feature type="binding site" evidence="11">
    <location>
        <position position="157"/>
    </location>
    <ligand>
        <name>FAD</name>
        <dbReference type="ChEBI" id="CHEBI:57692"/>
    </ligand>
</feature>
<comment type="similarity">
    <text evidence="3 12">Belongs to the flavoprotein pyridine nucleotide cytochrome reductase family.</text>
</comment>
<evidence type="ECO:0000313" key="14">
    <source>
        <dbReference type="EMBL" id="KAF8481579.1"/>
    </source>
</evidence>
<sequence>MSFLRFATRTLRPVPVCHFSTSTGGTPKSSSSNLPFYLGGAGVTGLGAYLFLGGSPAPFSTTTSKPKQKQEKSALDPERFLDLKLKSIEPYNHNTSRFVFELPDGGAALSPITSLVVVRASEGSEHAPVDKKGNLAIRAYTPISSPDQEGELVLLIKKYENGVISKYVHERLRPNDTLAIKGPIVKFPYKANEFEDVALIGGGSGITPLYQLLNHALNDPVNRTRFTLLYANVSEGDILLHEELATLQRAHPDTFKVVHTLDKPPAAGWSGASGYVSRELVQAHVPPAQKGDKIKVFICGPPGQVSAVAGKKDGMKQGEIGGILKELGYTEEQVFKF</sequence>
<keyword evidence="7 12" id="KW-0560">Oxidoreductase</keyword>
<gene>
    <name evidence="14" type="ORF">DFH94DRAFT_628649</name>
</gene>
<dbReference type="PANTHER" id="PTHR19370">
    <property type="entry name" value="NADH-CYTOCHROME B5 REDUCTASE"/>
    <property type="match status" value="1"/>
</dbReference>
<dbReference type="EC" id="1.6.2.2" evidence="12"/>
<evidence type="ECO:0000256" key="6">
    <source>
        <dbReference type="ARBA" id="ARBA00022827"/>
    </source>
</evidence>
<dbReference type="GO" id="GO:0090524">
    <property type="term" value="F:cytochrome-b5 reductase activity, acting on NADH"/>
    <property type="evidence" value="ECO:0007669"/>
    <property type="project" value="UniProtKB-EC"/>
</dbReference>
<dbReference type="Proteomes" id="UP000759537">
    <property type="component" value="Unassembled WGS sequence"/>
</dbReference>
<dbReference type="Pfam" id="PF00175">
    <property type="entry name" value="NAD_binding_1"/>
    <property type="match status" value="1"/>
</dbReference>
<dbReference type="InterPro" id="IPR017938">
    <property type="entry name" value="Riboflavin_synthase-like_b-brl"/>
</dbReference>
<reference evidence="14" key="2">
    <citation type="journal article" date="2020" name="Nat. Commun.">
        <title>Large-scale genome sequencing of mycorrhizal fungi provides insights into the early evolution of symbiotic traits.</title>
        <authorList>
            <person name="Miyauchi S."/>
            <person name="Kiss E."/>
            <person name="Kuo A."/>
            <person name="Drula E."/>
            <person name="Kohler A."/>
            <person name="Sanchez-Garcia M."/>
            <person name="Morin E."/>
            <person name="Andreopoulos B."/>
            <person name="Barry K.W."/>
            <person name="Bonito G."/>
            <person name="Buee M."/>
            <person name="Carver A."/>
            <person name="Chen C."/>
            <person name="Cichocki N."/>
            <person name="Clum A."/>
            <person name="Culley D."/>
            <person name="Crous P.W."/>
            <person name="Fauchery L."/>
            <person name="Girlanda M."/>
            <person name="Hayes R.D."/>
            <person name="Keri Z."/>
            <person name="LaButti K."/>
            <person name="Lipzen A."/>
            <person name="Lombard V."/>
            <person name="Magnuson J."/>
            <person name="Maillard F."/>
            <person name="Murat C."/>
            <person name="Nolan M."/>
            <person name="Ohm R.A."/>
            <person name="Pangilinan J."/>
            <person name="Pereira M.F."/>
            <person name="Perotto S."/>
            <person name="Peter M."/>
            <person name="Pfister S."/>
            <person name="Riley R."/>
            <person name="Sitrit Y."/>
            <person name="Stielow J.B."/>
            <person name="Szollosi G."/>
            <person name="Zifcakova L."/>
            <person name="Stursova M."/>
            <person name="Spatafora J.W."/>
            <person name="Tedersoo L."/>
            <person name="Vaario L.M."/>
            <person name="Yamada A."/>
            <person name="Yan M."/>
            <person name="Wang P."/>
            <person name="Xu J."/>
            <person name="Bruns T."/>
            <person name="Baldrian P."/>
            <person name="Vilgalys R."/>
            <person name="Dunand C."/>
            <person name="Henrissat B."/>
            <person name="Grigoriev I.V."/>
            <person name="Hibbett D."/>
            <person name="Nagy L.G."/>
            <person name="Martin F.M."/>
        </authorList>
    </citation>
    <scope>NUCLEOTIDE SEQUENCE</scope>
    <source>
        <strain evidence="14">Prilba</strain>
    </source>
</reference>
<feature type="binding site" evidence="11">
    <location>
        <position position="164"/>
    </location>
    <ligand>
        <name>FAD</name>
        <dbReference type="ChEBI" id="CHEBI:57692"/>
    </ligand>
</feature>
<evidence type="ECO:0000313" key="15">
    <source>
        <dbReference type="Proteomes" id="UP000759537"/>
    </source>
</evidence>
<dbReference type="SUPFAM" id="SSF52343">
    <property type="entry name" value="Ferredoxin reductase-like, C-terminal NADP-linked domain"/>
    <property type="match status" value="1"/>
</dbReference>
<evidence type="ECO:0000256" key="8">
    <source>
        <dbReference type="ARBA" id="ARBA00023027"/>
    </source>
</evidence>
<comment type="subcellular location">
    <subcellularLocation>
        <location evidence="2">Mitochondrion outer membrane</location>
        <topology evidence="2">Single-pass membrane protein</topology>
    </subcellularLocation>
</comment>
<evidence type="ECO:0000256" key="7">
    <source>
        <dbReference type="ARBA" id="ARBA00023002"/>
    </source>
</evidence>
<dbReference type="InterPro" id="IPR008333">
    <property type="entry name" value="Cbr1-like_FAD-bd_dom"/>
</dbReference>
<organism evidence="14 15">
    <name type="scientific">Russula ochroleuca</name>
    <dbReference type="NCBI Taxonomy" id="152965"/>
    <lineage>
        <taxon>Eukaryota</taxon>
        <taxon>Fungi</taxon>
        <taxon>Dikarya</taxon>
        <taxon>Basidiomycota</taxon>
        <taxon>Agaricomycotina</taxon>
        <taxon>Agaricomycetes</taxon>
        <taxon>Russulales</taxon>
        <taxon>Russulaceae</taxon>
        <taxon>Russula</taxon>
    </lineage>
</organism>
<feature type="binding site" evidence="11">
    <location>
        <position position="155"/>
    </location>
    <ligand>
        <name>FAD</name>
        <dbReference type="ChEBI" id="CHEBI:57692"/>
    </ligand>
</feature>
<protein>
    <recommendedName>
        <fullName evidence="12">NADH-cytochrome b5 reductase</fullName>
        <ecNumber evidence="12">1.6.2.2</ecNumber>
    </recommendedName>
</protein>
<evidence type="ECO:0000256" key="2">
    <source>
        <dbReference type="ARBA" id="ARBA00004572"/>
    </source>
</evidence>
<dbReference type="InterPro" id="IPR001834">
    <property type="entry name" value="CBR-like"/>
</dbReference>
<keyword evidence="4 11" id="KW-0285">Flavoprotein</keyword>